<name>A0A975DDZ8_9GAMM</name>
<dbReference type="Gene3D" id="1.10.3210.10">
    <property type="entry name" value="Hypothetical protein af1432"/>
    <property type="match status" value="1"/>
</dbReference>
<keyword evidence="3" id="KW-1185">Reference proteome</keyword>
<feature type="domain" description="HDOD" evidence="1">
    <location>
        <begin position="96"/>
        <end position="300"/>
    </location>
</feature>
<gene>
    <name evidence="2" type="ORF">J1N51_06925</name>
</gene>
<protein>
    <submittedName>
        <fullName evidence="2">HDOD domain-containing protein</fullName>
    </submittedName>
</protein>
<dbReference type="Proteomes" id="UP000682739">
    <property type="component" value="Chromosome"/>
</dbReference>
<reference evidence="2" key="1">
    <citation type="submission" date="2021-03" db="EMBL/GenBank/DDBJ databases">
        <title>Description of Psychrosphaera ytuae sp. nov. isolated from deep sea sediment of South China Sea.</title>
        <authorList>
            <person name="Zhang J."/>
            <person name="Xu X.-D."/>
        </authorList>
    </citation>
    <scope>NUCLEOTIDE SEQUENCE</scope>
    <source>
        <strain evidence="2">MTZ26</strain>
    </source>
</reference>
<dbReference type="InterPro" id="IPR013976">
    <property type="entry name" value="HDOD"/>
</dbReference>
<sequence>MDAQNIKLNQIVFHRFTDFIVSNQVTKKRLGLINQEQTAEVNRNLLSVEAKAQQEKLRRSKTAEEFLIYINEYFHDALLTYIDQIADNNSVLFGDIFKLDAHVTKLVQTCLNKNSSANQIAELVTQLPWLKKDLLGVVNKPPFREEGSSRPLLDDVMLAVRYVGPDNIRMPILALIVKHWQPHSTEPYHDSKTKLWQYSVATANCMEQLAPNYRIEPLQAYFLGLAHGVGFGLALRLYLRSFEKVRLNEMKKARQASRPDIEKALDQLQLDGEFASEVIFKHGWSLSHGLIKKLDLKLTPLLPAIEQVEVWPEEPIEQPLAALLVKSSTYSQYKVLQKARLIELNEAKRFLTGAKINNEFISNLNQVDLSRLNLTSTHI</sequence>
<dbReference type="SUPFAM" id="SSF109604">
    <property type="entry name" value="HD-domain/PDEase-like"/>
    <property type="match status" value="1"/>
</dbReference>
<evidence type="ECO:0000313" key="2">
    <source>
        <dbReference type="EMBL" id="QTH65163.1"/>
    </source>
</evidence>
<evidence type="ECO:0000313" key="3">
    <source>
        <dbReference type="Proteomes" id="UP000682739"/>
    </source>
</evidence>
<accession>A0A975DDZ8</accession>
<dbReference type="AlphaFoldDB" id="A0A975DDZ8"/>
<proteinExistence type="predicted"/>
<dbReference type="KEGG" id="psym:J1N51_06925"/>
<dbReference type="RefSeq" id="WP_208833198.1">
    <property type="nucleotide sequence ID" value="NZ_CP072110.1"/>
</dbReference>
<dbReference type="EMBL" id="CP072110">
    <property type="protein sequence ID" value="QTH65163.1"/>
    <property type="molecule type" value="Genomic_DNA"/>
</dbReference>
<organism evidence="2 3">
    <name type="scientific">Psychrosphaera ytuae</name>
    <dbReference type="NCBI Taxonomy" id="2820710"/>
    <lineage>
        <taxon>Bacteria</taxon>
        <taxon>Pseudomonadati</taxon>
        <taxon>Pseudomonadota</taxon>
        <taxon>Gammaproteobacteria</taxon>
        <taxon>Alteromonadales</taxon>
        <taxon>Pseudoalteromonadaceae</taxon>
        <taxon>Psychrosphaera</taxon>
    </lineage>
</organism>
<dbReference type="PROSITE" id="PS51833">
    <property type="entry name" value="HDOD"/>
    <property type="match status" value="1"/>
</dbReference>
<evidence type="ECO:0000259" key="1">
    <source>
        <dbReference type="PROSITE" id="PS51833"/>
    </source>
</evidence>
<dbReference type="Pfam" id="PF08668">
    <property type="entry name" value="HDOD"/>
    <property type="match status" value="1"/>
</dbReference>